<feature type="binding site" evidence="6">
    <location>
        <position position="209"/>
    </location>
    <ligand>
        <name>a divalent metal cation</name>
        <dbReference type="ChEBI" id="CHEBI:60240"/>
        <label>2</label>
        <note>catalytic</note>
    </ligand>
</feature>
<dbReference type="Gene3D" id="3.90.230.10">
    <property type="entry name" value="Creatinase/methionine aminopeptidase superfamily"/>
    <property type="match status" value="1"/>
</dbReference>
<comment type="caution">
    <text evidence="9">The sequence shown here is derived from an EMBL/GenBank/DDBJ whole genome shotgun (WGS) entry which is preliminary data.</text>
</comment>
<comment type="similarity">
    <text evidence="6">Belongs to the peptidase M24A family. Methionine aminopeptidase type 1 subfamily.</text>
</comment>
<evidence type="ECO:0000256" key="2">
    <source>
        <dbReference type="ARBA" id="ARBA00022438"/>
    </source>
</evidence>
<dbReference type="InterPro" id="IPR036005">
    <property type="entry name" value="Creatinase/aminopeptidase-like"/>
</dbReference>
<dbReference type="PROSITE" id="PS00680">
    <property type="entry name" value="MAP_1"/>
    <property type="match status" value="1"/>
</dbReference>
<dbReference type="EMBL" id="JAGSOG010000010">
    <property type="protein sequence ID" value="MBR7832374.1"/>
    <property type="molecule type" value="Genomic_DNA"/>
</dbReference>
<keyword evidence="10" id="KW-1185">Reference proteome</keyword>
<dbReference type="HAMAP" id="MF_01974">
    <property type="entry name" value="MetAP_1"/>
    <property type="match status" value="1"/>
</dbReference>
<protein>
    <recommendedName>
        <fullName evidence="6 7">Methionine aminopeptidase</fullName>
        <shortName evidence="6">MAP</shortName>
        <shortName evidence="6">MetAP</shortName>
        <ecNumber evidence="6 7">3.4.11.18</ecNumber>
    </recommendedName>
    <alternativeName>
        <fullName evidence="6">Peptidase M</fullName>
    </alternativeName>
</protein>
<evidence type="ECO:0000256" key="4">
    <source>
        <dbReference type="ARBA" id="ARBA00022723"/>
    </source>
</evidence>
<dbReference type="GO" id="GO:0046872">
    <property type="term" value="F:metal ion binding"/>
    <property type="evidence" value="ECO:0007669"/>
    <property type="project" value="UniProtKB-UniRule"/>
</dbReference>
<evidence type="ECO:0000313" key="10">
    <source>
        <dbReference type="Proteomes" id="UP000675781"/>
    </source>
</evidence>
<dbReference type="GO" id="GO:0004239">
    <property type="term" value="F:initiator methionyl aminopeptidase activity"/>
    <property type="evidence" value="ECO:0007669"/>
    <property type="project" value="UniProtKB-UniRule"/>
</dbReference>
<comment type="cofactor">
    <cofactor evidence="6">
        <name>Co(2+)</name>
        <dbReference type="ChEBI" id="CHEBI:48828"/>
    </cofactor>
    <cofactor evidence="6">
        <name>Zn(2+)</name>
        <dbReference type="ChEBI" id="CHEBI:29105"/>
    </cofactor>
    <cofactor evidence="6">
        <name>Mn(2+)</name>
        <dbReference type="ChEBI" id="CHEBI:29035"/>
    </cofactor>
    <cofactor evidence="6">
        <name>Fe(2+)</name>
        <dbReference type="ChEBI" id="CHEBI:29033"/>
    </cofactor>
    <text evidence="6">Binds 2 divalent metal cations per subunit. Has a high-affinity and a low affinity metal-binding site. The true nature of the physiological cofactor is under debate. The enzyme is active with cobalt, zinc, manganese or divalent iron ions. Most likely, methionine aminopeptidases function as mononuclear Fe(2+)-metalloproteases under physiological conditions, and the catalytically relevant metal-binding site has been assigned to the histidine-containing high-affinity site.</text>
</comment>
<dbReference type="InterPro" id="IPR001714">
    <property type="entry name" value="Pept_M24_MAP"/>
</dbReference>
<evidence type="ECO:0000313" key="9">
    <source>
        <dbReference type="EMBL" id="MBR7832374.1"/>
    </source>
</evidence>
<keyword evidence="2 6" id="KW-0031">Aminopeptidase</keyword>
<dbReference type="EC" id="3.4.11.18" evidence="6 7"/>
<evidence type="ECO:0000256" key="1">
    <source>
        <dbReference type="ARBA" id="ARBA00002521"/>
    </source>
</evidence>
<dbReference type="NCBIfam" id="TIGR00500">
    <property type="entry name" value="met_pdase_I"/>
    <property type="match status" value="1"/>
</dbReference>
<comment type="catalytic activity">
    <reaction evidence="6 7">
        <text>Release of N-terminal amino acids, preferentially methionine, from peptides and arylamides.</text>
        <dbReference type="EC" id="3.4.11.18"/>
    </reaction>
</comment>
<comment type="subunit">
    <text evidence="6">Monomer.</text>
</comment>
<feature type="binding site" evidence="6">
    <location>
        <position position="82"/>
    </location>
    <ligand>
        <name>substrate</name>
    </ligand>
</feature>
<evidence type="ECO:0000256" key="7">
    <source>
        <dbReference type="RuleBase" id="RU003653"/>
    </source>
</evidence>
<feature type="domain" description="Peptidase M24" evidence="8">
    <location>
        <begin position="15"/>
        <end position="247"/>
    </location>
</feature>
<dbReference type="PANTHER" id="PTHR43330">
    <property type="entry name" value="METHIONINE AMINOPEPTIDASE"/>
    <property type="match status" value="1"/>
</dbReference>
<comment type="function">
    <text evidence="1 6">Removes the N-terminal methionine from nascent proteins. The N-terminal methionine is often cleaved when the second residue in the primary sequence is small and uncharged (Met-Ala-, Cys, Gly, Pro, Ser, Thr, or Val). Requires deformylation of the N(alpha)-formylated initiator methionine before it can be hydrolyzed.</text>
</comment>
<name>A0A941ENP2_9ACTN</name>
<feature type="binding site" evidence="6">
    <location>
        <position position="240"/>
    </location>
    <ligand>
        <name>a divalent metal cation</name>
        <dbReference type="ChEBI" id="CHEBI:60240"/>
        <label>2</label>
        <note>catalytic</note>
    </ligand>
</feature>
<dbReference type="InterPro" id="IPR000994">
    <property type="entry name" value="Pept_M24"/>
</dbReference>
<feature type="binding site" evidence="6">
    <location>
        <position position="110"/>
    </location>
    <ligand>
        <name>a divalent metal cation</name>
        <dbReference type="ChEBI" id="CHEBI:60240"/>
        <label>2</label>
        <note>catalytic</note>
    </ligand>
</feature>
<dbReference type="PRINTS" id="PR00599">
    <property type="entry name" value="MAPEPTIDASE"/>
</dbReference>
<organism evidence="9 10">
    <name type="scientific">Actinospica durhamensis</name>
    <dbReference type="NCBI Taxonomy" id="1508375"/>
    <lineage>
        <taxon>Bacteria</taxon>
        <taxon>Bacillati</taxon>
        <taxon>Actinomycetota</taxon>
        <taxon>Actinomycetes</taxon>
        <taxon>Catenulisporales</taxon>
        <taxon>Actinospicaceae</taxon>
        <taxon>Actinospica</taxon>
    </lineage>
</organism>
<dbReference type="SUPFAM" id="SSF55920">
    <property type="entry name" value="Creatinase/aminopeptidase"/>
    <property type="match status" value="1"/>
</dbReference>
<evidence type="ECO:0000256" key="5">
    <source>
        <dbReference type="ARBA" id="ARBA00022801"/>
    </source>
</evidence>
<feature type="binding site" evidence="6">
    <location>
        <position position="240"/>
    </location>
    <ligand>
        <name>a divalent metal cation</name>
        <dbReference type="ChEBI" id="CHEBI:60240"/>
        <label>1</label>
    </ligand>
</feature>
<reference evidence="9" key="1">
    <citation type="submission" date="2021-04" db="EMBL/GenBank/DDBJ databases">
        <title>Genome based classification of Actinospica acidithermotolerans sp. nov., an actinobacterium isolated from an Indonesian hot spring.</title>
        <authorList>
            <person name="Kusuma A.B."/>
            <person name="Putra K.E."/>
            <person name="Nafisah S."/>
            <person name="Loh J."/>
            <person name="Nouioui I."/>
            <person name="Goodfellow M."/>
        </authorList>
    </citation>
    <scope>NUCLEOTIDE SEQUENCE</scope>
    <source>
        <strain evidence="9">CSCA 57</strain>
    </source>
</reference>
<feature type="binding site" evidence="6">
    <location>
        <position position="99"/>
    </location>
    <ligand>
        <name>a divalent metal cation</name>
        <dbReference type="ChEBI" id="CHEBI:60240"/>
        <label>1</label>
    </ligand>
</feature>
<keyword evidence="4 6" id="KW-0479">Metal-binding</keyword>
<dbReference type="GO" id="GO:0005829">
    <property type="term" value="C:cytosol"/>
    <property type="evidence" value="ECO:0007669"/>
    <property type="project" value="TreeGrafter"/>
</dbReference>
<feature type="binding site" evidence="6">
    <location>
        <position position="181"/>
    </location>
    <ligand>
        <name>substrate</name>
    </ligand>
</feature>
<feature type="binding site" evidence="6">
    <location>
        <position position="174"/>
    </location>
    <ligand>
        <name>a divalent metal cation</name>
        <dbReference type="ChEBI" id="CHEBI:60240"/>
        <label>2</label>
        <note>catalytic</note>
    </ligand>
</feature>
<proteinExistence type="inferred from homology"/>
<dbReference type="AlphaFoldDB" id="A0A941ENP2"/>
<sequence>MSLMIELKNEEQFALMREAGLIVRGALETLRGEVKDGVTTARLDALAEDYIRSHEAVPSFKGYGHPPFPGVICASLNHEIVHGIPGKTVVHDGDIISIDCGAIFQGWHGDAAITVGCGEIDESLAELLRVTEQSMWHGIAAIQDGKRLGDIGTAIQGYVRSQGPYGIVEGYGGHGIGTEMHMDPFVHNHRSMDRGSRLKLRPGMALAIEPMLTLGSKFTLELDDDWTVVSRDGSPAAHFEQTVCLTEQGLWVTTAADGGKAGLAPFGVTVHP</sequence>
<dbReference type="PANTHER" id="PTHR43330:SF27">
    <property type="entry name" value="METHIONINE AMINOPEPTIDASE"/>
    <property type="match status" value="1"/>
</dbReference>
<dbReference type="CDD" id="cd01086">
    <property type="entry name" value="MetAP1"/>
    <property type="match status" value="1"/>
</dbReference>
<evidence type="ECO:0000256" key="3">
    <source>
        <dbReference type="ARBA" id="ARBA00022670"/>
    </source>
</evidence>
<keyword evidence="5 6" id="KW-0378">Hydrolase</keyword>
<accession>A0A941ENP2</accession>
<dbReference type="GO" id="GO:0070006">
    <property type="term" value="F:metalloaminopeptidase activity"/>
    <property type="evidence" value="ECO:0007669"/>
    <property type="project" value="UniProtKB-UniRule"/>
</dbReference>
<dbReference type="Proteomes" id="UP000675781">
    <property type="component" value="Unassembled WGS sequence"/>
</dbReference>
<dbReference type="InterPro" id="IPR002467">
    <property type="entry name" value="Pept_M24A_MAP1"/>
</dbReference>
<feature type="binding site" evidence="6">
    <location>
        <position position="110"/>
    </location>
    <ligand>
        <name>a divalent metal cation</name>
        <dbReference type="ChEBI" id="CHEBI:60240"/>
        <label>1</label>
    </ligand>
</feature>
<evidence type="ECO:0000259" key="8">
    <source>
        <dbReference type="Pfam" id="PF00557"/>
    </source>
</evidence>
<gene>
    <name evidence="6 9" type="primary">map</name>
    <name evidence="9" type="ORF">KDL01_03845</name>
</gene>
<evidence type="ECO:0000256" key="6">
    <source>
        <dbReference type="HAMAP-Rule" id="MF_01974"/>
    </source>
</evidence>
<dbReference type="GO" id="GO:0006508">
    <property type="term" value="P:proteolysis"/>
    <property type="evidence" value="ECO:0007669"/>
    <property type="project" value="UniProtKB-KW"/>
</dbReference>
<dbReference type="Pfam" id="PF00557">
    <property type="entry name" value="Peptidase_M24"/>
    <property type="match status" value="1"/>
</dbReference>
<keyword evidence="3 6" id="KW-0645">Protease</keyword>